<dbReference type="GO" id="GO:0055085">
    <property type="term" value="P:transmembrane transport"/>
    <property type="evidence" value="ECO:0007669"/>
    <property type="project" value="InterPro"/>
</dbReference>
<proteinExistence type="inferred from homology"/>
<evidence type="ECO:0000313" key="3">
    <source>
        <dbReference type="EMBL" id="TGG94415.1"/>
    </source>
</evidence>
<name>A0A524RQW3_9CHRO</name>
<dbReference type="NCBIfam" id="TIGR04553">
    <property type="entry name" value="ABC_peri_selen"/>
    <property type="match status" value="1"/>
</dbReference>
<dbReference type="Proteomes" id="UP000317990">
    <property type="component" value="Unassembled WGS sequence"/>
</dbReference>
<dbReference type="Pfam" id="PF12974">
    <property type="entry name" value="Phosphonate-bd"/>
    <property type="match status" value="1"/>
</dbReference>
<dbReference type="NCBIfam" id="TIGR01098">
    <property type="entry name" value="3A0109s03R"/>
    <property type="match status" value="1"/>
</dbReference>
<reference evidence="3 4" key="1">
    <citation type="journal article" date="2019" name="mSystems">
        <title>Life at home and on the roam: Genomic adaptions reflect the dual lifestyle of an intracellular, facultative symbiont.</title>
        <authorList>
            <person name="Burgsdorf I."/>
        </authorList>
    </citation>
    <scope>NUCLEOTIDE SEQUENCE [LARGE SCALE GENOMIC DNA]</scope>
    <source>
        <strain evidence="3">277cV</strain>
    </source>
</reference>
<dbReference type="GO" id="GO:0043190">
    <property type="term" value="C:ATP-binding cassette (ABC) transporter complex"/>
    <property type="evidence" value="ECO:0007669"/>
    <property type="project" value="InterPro"/>
</dbReference>
<dbReference type="SUPFAM" id="SSF53850">
    <property type="entry name" value="Periplasmic binding protein-like II"/>
    <property type="match status" value="1"/>
</dbReference>
<dbReference type="PANTHER" id="PTHR35841:SF1">
    <property type="entry name" value="PHOSPHONATES-BINDING PERIPLASMIC PROTEIN"/>
    <property type="match status" value="1"/>
</dbReference>
<organism evidence="3 4">
    <name type="scientific">Aphanocapsa feldmannii 277cV</name>
    <dbReference type="NCBI Taxonomy" id="2507553"/>
    <lineage>
        <taxon>Bacteria</taxon>
        <taxon>Bacillati</taxon>
        <taxon>Cyanobacteriota</taxon>
        <taxon>Cyanophyceae</taxon>
        <taxon>Oscillatoriophycideae</taxon>
        <taxon>Chroococcales</taxon>
        <taxon>Microcystaceae</taxon>
        <taxon>Aphanocapsa</taxon>
    </lineage>
</organism>
<comment type="caution">
    <text evidence="3">The sequence shown here is derived from an EMBL/GenBank/DDBJ whole genome shotgun (WGS) entry which is preliminary data.</text>
</comment>
<dbReference type="AlphaFoldDB" id="A0A524RQW3"/>
<evidence type="ECO:0000256" key="2">
    <source>
        <dbReference type="ARBA" id="ARBA00022729"/>
    </source>
</evidence>
<protein>
    <submittedName>
        <fullName evidence="3">Putative selenate ABC transporter substrate-binding protein</fullName>
    </submittedName>
</protein>
<evidence type="ECO:0000313" key="4">
    <source>
        <dbReference type="Proteomes" id="UP000317990"/>
    </source>
</evidence>
<keyword evidence="2" id="KW-0732">Signal</keyword>
<evidence type="ECO:0000256" key="1">
    <source>
        <dbReference type="ARBA" id="ARBA00007162"/>
    </source>
</evidence>
<dbReference type="EMBL" id="SRMO01000039">
    <property type="protein sequence ID" value="TGG94415.1"/>
    <property type="molecule type" value="Genomic_DNA"/>
</dbReference>
<dbReference type="InterPro" id="IPR005770">
    <property type="entry name" value="PhnD"/>
</dbReference>
<dbReference type="InterPro" id="IPR030836">
    <property type="entry name" value="ABC_peri_PhnD-like"/>
</dbReference>
<dbReference type="Gene3D" id="3.40.190.10">
    <property type="entry name" value="Periplasmic binding protein-like II"/>
    <property type="match status" value="2"/>
</dbReference>
<gene>
    <name evidence="3" type="ORF">ERJ67_02890</name>
</gene>
<sequence length="287" mass="30851">MGPMGTPALQADGDGRAVLRISAIPDQNPEKLNRLYGLLVAELEERLGVPVQYVPVVDYTAAVTAFRNGDLDLVWFGGLTGVQARLQSPGAQVVAQRDIDARFTSVFIAHRDSGLLPITDIRELVALRGKRFSFGSESSTSGRLMPQHFLARAGVTPDQFAGGHAGFSGSHDSTLRLVESGSYEAGALNSQVWESRVREGSVDTDAVRLIWVTPGYPNYHWVAQGDLVRRFGTDIHSELRHALTGLSLDDPRGATILGLFGATAFTPATAAAYAPIEAIGREIGKIR</sequence>
<accession>A0A524RQW3</accession>
<dbReference type="PANTHER" id="PTHR35841">
    <property type="entry name" value="PHOSPHONATES-BINDING PERIPLASMIC PROTEIN"/>
    <property type="match status" value="1"/>
</dbReference>
<comment type="similarity">
    <text evidence="1">Belongs to the phosphate/phosphite/phosphonate binding protein family.</text>
</comment>